<gene>
    <name evidence="12" type="ORF">E1B28_002955</name>
</gene>
<feature type="region of interest" description="Disordered" evidence="10">
    <location>
        <begin position="1"/>
        <end position="35"/>
    </location>
</feature>
<dbReference type="RefSeq" id="XP_043001865.1">
    <property type="nucleotide sequence ID" value="XM_043159911.1"/>
</dbReference>
<feature type="compositionally biased region" description="Basic and acidic residues" evidence="10">
    <location>
        <begin position="376"/>
        <end position="385"/>
    </location>
</feature>
<dbReference type="PANTHER" id="PTHR46077:SF1">
    <property type="entry name" value="TOP1 BINDING ARGININE_SERINE RICH PROTEIN, E3 UBIQUITIN LIGASE"/>
    <property type="match status" value="1"/>
</dbReference>
<feature type="compositionally biased region" description="Basic and acidic residues" evidence="10">
    <location>
        <begin position="410"/>
        <end position="420"/>
    </location>
</feature>
<dbReference type="EMBL" id="CM032191">
    <property type="protein sequence ID" value="KAG7085394.1"/>
    <property type="molecule type" value="Genomic_DNA"/>
</dbReference>
<feature type="region of interest" description="Disordered" evidence="10">
    <location>
        <begin position="874"/>
        <end position="914"/>
    </location>
</feature>
<evidence type="ECO:0000313" key="12">
    <source>
        <dbReference type="EMBL" id="KAG7085394.1"/>
    </source>
</evidence>
<feature type="compositionally biased region" description="Basic and acidic residues" evidence="10">
    <location>
        <begin position="468"/>
        <end position="479"/>
    </location>
</feature>
<evidence type="ECO:0000256" key="5">
    <source>
        <dbReference type="ARBA" id="ARBA00022771"/>
    </source>
</evidence>
<keyword evidence="8" id="KW-0804">Transcription</keyword>
<feature type="domain" description="RING-type" evidence="11">
    <location>
        <begin position="57"/>
        <end position="96"/>
    </location>
</feature>
<evidence type="ECO:0000256" key="9">
    <source>
        <dbReference type="PROSITE-ProRule" id="PRU00175"/>
    </source>
</evidence>
<dbReference type="AlphaFoldDB" id="A0A9P7RK27"/>
<feature type="region of interest" description="Disordered" evidence="10">
    <location>
        <begin position="539"/>
        <end position="606"/>
    </location>
</feature>
<evidence type="ECO:0000256" key="10">
    <source>
        <dbReference type="SAM" id="MobiDB-lite"/>
    </source>
</evidence>
<keyword evidence="13" id="KW-1185">Reference proteome</keyword>
<feature type="compositionally biased region" description="Low complexity" evidence="10">
    <location>
        <begin position="896"/>
        <end position="910"/>
    </location>
</feature>
<evidence type="ECO:0000256" key="8">
    <source>
        <dbReference type="ARBA" id="ARBA00023163"/>
    </source>
</evidence>
<dbReference type="EC" id="2.3.2.27" evidence="2"/>
<sequence length="941" mass="105615">MRNFHKSHTPSICQSVPPSRMASEPSSPQHKRVKLEMPLPEPAAEEDIPEDLDENHCCICLQAVVDRTVVPTCSHEFCFECLMIWTEQSRRCPLCSQNIGEYLIHNLRSRYDYQRHFLPPVRSKSPSLLPPRSMPERNVRRRTRIPREIRERSRRERNERIEADRFERAVARRRWIYKHDLYAKHVASNSHTRYRPYPTPAQFAASQELISRATSFLRRELLVWLDLDIEFLTTFIISLMKAIDIRSESAVKLLAEFLDMDSPYVEGLRHVNAEHFAHEVYSYLRSPYKDLFVYDDIVQYDNPPPDSPPPRRRHQRNSRWREPSLSLSPPPPEPSGLHLRSRSPSLSPPEPAGVRLRSRSHVRLPSPSLSPPPPPDRTRGKETRRSVSGVRTTSRTRSRSRSWSPSGRRYPSERERERHLNRSFSPESERNLGRRRGRGRGNRTNDSPRRYSSERDDSSFSNAHSQSRRRESGPNDIRPRSFRQLVVRGKRKERDCSDDDKHFEGHPGSISLGRPLPIPLRGSPSVVEEITESRGKFISEMNVKRASHAAASQRNSSDPTMSGNVVTRSTQSGGKSDTPGSSASASDARAPRTLKKNTDGVPRSRNRTLLDSVQAHLNINRNLNAPKGLDPKTRLGASTHSNEAVSTSTVAPDGHGHSTLPSLLLRLSDVYTGGEDTPTYDVDVTPPPSTSPRGAERESRPLPPTVTATAGAILSPSQKQMSSSIVAIETPSAPNPPGSNIHVHDDRFGQQRERTRQLRMNRSSASIMSESIIPPITDDIYREGQVHSHGSFSFFSNDTISCEPNNGSDRIIKSKISDVDNNSNIDMSDFPTLTTVPTPTPTLTLSSSRSLLLRKLEEEKRKIRIEISSVSHTHTDADADGDGDGGVNSGSGMGGSTIVSTTPVSTSTSSLDPNTMELEARLRMRARLNARLASEKRSDVA</sequence>
<organism evidence="12 13">
    <name type="scientific">Marasmius oreades</name>
    <name type="common">fairy-ring Marasmius</name>
    <dbReference type="NCBI Taxonomy" id="181124"/>
    <lineage>
        <taxon>Eukaryota</taxon>
        <taxon>Fungi</taxon>
        <taxon>Dikarya</taxon>
        <taxon>Basidiomycota</taxon>
        <taxon>Agaricomycotina</taxon>
        <taxon>Agaricomycetes</taxon>
        <taxon>Agaricomycetidae</taxon>
        <taxon>Agaricales</taxon>
        <taxon>Marasmiineae</taxon>
        <taxon>Marasmiaceae</taxon>
        <taxon>Marasmius</taxon>
    </lineage>
</organism>
<keyword evidence="7" id="KW-0805">Transcription regulation</keyword>
<feature type="region of interest" description="Disordered" evidence="10">
    <location>
        <begin position="299"/>
        <end position="521"/>
    </location>
</feature>
<feature type="region of interest" description="Disordered" evidence="10">
    <location>
        <begin position="621"/>
        <end position="657"/>
    </location>
</feature>
<evidence type="ECO:0000256" key="4">
    <source>
        <dbReference type="ARBA" id="ARBA00022723"/>
    </source>
</evidence>
<feature type="compositionally biased region" description="Polar residues" evidence="10">
    <location>
        <begin position="636"/>
        <end position="650"/>
    </location>
</feature>
<dbReference type="InterPro" id="IPR017907">
    <property type="entry name" value="Znf_RING_CS"/>
</dbReference>
<proteinExistence type="predicted"/>
<feature type="compositionally biased region" description="Basic and acidic residues" evidence="10">
    <location>
        <begin position="446"/>
        <end position="458"/>
    </location>
</feature>
<dbReference type="Proteomes" id="UP001049176">
    <property type="component" value="Chromosome 11"/>
</dbReference>
<comment type="catalytic activity">
    <reaction evidence="1">
        <text>S-ubiquitinyl-[E2 ubiquitin-conjugating enzyme]-L-cysteine + [acceptor protein]-L-lysine = [E2 ubiquitin-conjugating enzyme]-L-cysteine + N(6)-ubiquitinyl-[acceptor protein]-L-lysine.</text>
        <dbReference type="EC" id="2.3.2.27"/>
    </reaction>
</comment>
<feature type="compositionally biased region" description="Basic and acidic residues" evidence="10">
    <location>
        <begin position="492"/>
        <end position="505"/>
    </location>
</feature>
<evidence type="ECO:0000256" key="6">
    <source>
        <dbReference type="ARBA" id="ARBA00022833"/>
    </source>
</evidence>
<dbReference type="GO" id="GO:0000209">
    <property type="term" value="P:protein polyubiquitination"/>
    <property type="evidence" value="ECO:0007669"/>
    <property type="project" value="TreeGrafter"/>
</dbReference>
<dbReference type="OrthoDB" id="21204at2759"/>
<evidence type="ECO:0000259" key="11">
    <source>
        <dbReference type="PROSITE" id="PS50089"/>
    </source>
</evidence>
<dbReference type="Pfam" id="PF13639">
    <property type="entry name" value="zf-RING_2"/>
    <property type="match status" value="1"/>
</dbReference>
<dbReference type="GO" id="GO:0061630">
    <property type="term" value="F:ubiquitin protein ligase activity"/>
    <property type="evidence" value="ECO:0007669"/>
    <property type="project" value="UniProtKB-EC"/>
</dbReference>
<dbReference type="PROSITE" id="PS50089">
    <property type="entry name" value="ZF_RING_2"/>
    <property type="match status" value="1"/>
</dbReference>
<dbReference type="SMART" id="SM00184">
    <property type="entry name" value="RING"/>
    <property type="match status" value="1"/>
</dbReference>
<feature type="compositionally biased region" description="Polar residues" evidence="10">
    <location>
        <begin position="550"/>
        <end position="580"/>
    </location>
</feature>
<dbReference type="InterPro" id="IPR001841">
    <property type="entry name" value="Znf_RING"/>
</dbReference>
<evidence type="ECO:0000256" key="7">
    <source>
        <dbReference type="ARBA" id="ARBA00023015"/>
    </source>
</evidence>
<reference evidence="12" key="1">
    <citation type="journal article" date="2021" name="Genome Biol. Evol.">
        <title>The assembled and annotated genome of the fairy-ring fungus Marasmius oreades.</title>
        <authorList>
            <person name="Hiltunen M."/>
            <person name="Ament-Velasquez S.L."/>
            <person name="Johannesson H."/>
        </authorList>
    </citation>
    <scope>NUCLEOTIDE SEQUENCE</scope>
    <source>
        <strain evidence="12">03SP1</strain>
    </source>
</reference>
<protein>
    <recommendedName>
        <fullName evidence="2">RING-type E3 ubiquitin transferase</fullName>
        <ecNumber evidence="2">2.3.2.27</ecNumber>
    </recommendedName>
</protein>
<name>A0A9P7RK27_9AGAR</name>
<feature type="compositionally biased region" description="Low complexity" evidence="10">
    <location>
        <begin position="335"/>
        <end position="345"/>
    </location>
</feature>
<evidence type="ECO:0000256" key="3">
    <source>
        <dbReference type="ARBA" id="ARBA00022679"/>
    </source>
</evidence>
<dbReference type="GeneID" id="66072031"/>
<dbReference type="GO" id="GO:0006513">
    <property type="term" value="P:protein monoubiquitination"/>
    <property type="evidence" value="ECO:0007669"/>
    <property type="project" value="TreeGrafter"/>
</dbReference>
<evidence type="ECO:0000256" key="2">
    <source>
        <dbReference type="ARBA" id="ARBA00012483"/>
    </source>
</evidence>
<dbReference type="InterPro" id="IPR013083">
    <property type="entry name" value="Znf_RING/FYVE/PHD"/>
</dbReference>
<dbReference type="PROSITE" id="PS00518">
    <property type="entry name" value="ZF_RING_1"/>
    <property type="match status" value="1"/>
</dbReference>
<feature type="compositionally biased region" description="Gly residues" evidence="10">
    <location>
        <begin position="884"/>
        <end position="895"/>
    </location>
</feature>
<accession>A0A9P7RK27</accession>
<keyword evidence="3" id="KW-0808">Transferase</keyword>
<keyword evidence="5 9" id="KW-0863">Zinc-finger</keyword>
<dbReference type="Gene3D" id="3.30.40.10">
    <property type="entry name" value="Zinc/RING finger domain, C3HC4 (zinc finger)"/>
    <property type="match status" value="1"/>
</dbReference>
<evidence type="ECO:0000256" key="1">
    <source>
        <dbReference type="ARBA" id="ARBA00000900"/>
    </source>
</evidence>
<evidence type="ECO:0000313" key="13">
    <source>
        <dbReference type="Proteomes" id="UP001049176"/>
    </source>
</evidence>
<keyword evidence="4" id="KW-0479">Metal-binding</keyword>
<keyword evidence="6" id="KW-0862">Zinc</keyword>
<comment type="caution">
    <text evidence="12">The sequence shown here is derived from an EMBL/GenBank/DDBJ whole genome shotgun (WGS) entry which is preliminary data.</text>
</comment>
<dbReference type="GO" id="GO:0008270">
    <property type="term" value="F:zinc ion binding"/>
    <property type="evidence" value="ECO:0007669"/>
    <property type="project" value="UniProtKB-KW"/>
</dbReference>
<dbReference type="PANTHER" id="PTHR46077">
    <property type="entry name" value="E3 UBIQUITIN-PROTEIN LIGASE TOPORS"/>
    <property type="match status" value="1"/>
</dbReference>
<dbReference type="SUPFAM" id="SSF57850">
    <property type="entry name" value="RING/U-box"/>
    <property type="match status" value="1"/>
</dbReference>
<feature type="region of interest" description="Disordered" evidence="10">
    <location>
        <begin position="671"/>
        <end position="705"/>
    </location>
</feature>